<reference evidence="2 3" key="1">
    <citation type="journal article" date="2016" name="MBio">
        <title>Lateral Gene Transfer in a Heavy Metal-Contaminated-Groundwater Microbial Community.</title>
        <authorList>
            <person name="Hemme C.L."/>
            <person name="Green S.J."/>
            <person name="Rishishwar L."/>
            <person name="Prakash O."/>
            <person name="Pettenato A."/>
            <person name="Chakraborty R."/>
            <person name="Deutschbauer A.M."/>
            <person name="Van Nostrand J.D."/>
            <person name="Wu L."/>
            <person name="He Z."/>
            <person name="Jordan I.K."/>
            <person name="Hazen T.C."/>
            <person name="Arkin A.P."/>
            <person name="Kostka J.E."/>
            <person name="Zhou J."/>
        </authorList>
    </citation>
    <scope>NUCLEOTIDE SEQUENCE [LARGE SCALE GENOMIC DNA]</scope>
    <source>
        <strain evidence="2 3">FW104-T7</strain>
    </source>
</reference>
<keyword evidence="3" id="KW-1185">Reference proteome</keyword>
<feature type="coiled-coil region" evidence="1">
    <location>
        <begin position="33"/>
        <end position="60"/>
    </location>
</feature>
<dbReference type="InterPro" id="IPR007236">
    <property type="entry name" value="SlyX"/>
</dbReference>
<dbReference type="RefSeq" id="WP_008434801.1">
    <property type="nucleotide sequence ID" value="NZ_CP088923.1"/>
</dbReference>
<proteinExistence type="predicted"/>
<organism evidence="2 3">
    <name type="scientific">Rhodanobacter thiooxydans</name>
    <dbReference type="NCBI Taxonomy" id="416169"/>
    <lineage>
        <taxon>Bacteria</taxon>
        <taxon>Pseudomonadati</taxon>
        <taxon>Pseudomonadota</taxon>
        <taxon>Gammaproteobacteria</taxon>
        <taxon>Lysobacterales</taxon>
        <taxon>Rhodanobacteraceae</taxon>
        <taxon>Rhodanobacter</taxon>
    </lineage>
</organism>
<evidence type="ECO:0000313" key="2">
    <source>
        <dbReference type="EMBL" id="KZC22958.1"/>
    </source>
</evidence>
<accession>A0A154QFD4</accession>
<evidence type="ECO:0008006" key="4">
    <source>
        <dbReference type="Google" id="ProtNLM"/>
    </source>
</evidence>
<name>A0A154QFD4_9GAMM</name>
<dbReference type="Pfam" id="PF04102">
    <property type="entry name" value="SlyX"/>
    <property type="match status" value="1"/>
</dbReference>
<dbReference type="STRING" id="416169.RHOFW104T7_16535"/>
<dbReference type="Proteomes" id="UP000076131">
    <property type="component" value="Unassembled WGS sequence"/>
</dbReference>
<dbReference type="PANTHER" id="PTHR36508:SF1">
    <property type="entry name" value="PROTEIN SLYX"/>
    <property type="match status" value="1"/>
</dbReference>
<dbReference type="eggNOG" id="COG2900">
    <property type="taxonomic scope" value="Bacteria"/>
</dbReference>
<evidence type="ECO:0000313" key="3">
    <source>
        <dbReference type="Proteomes" id="UP000076131"/>
    </source>
</evidence>
<evidence type="ECO:0000256" key="1">
    <source>
        <dbReference type="SAM" id="Coils"/>
    </source>
</evidence>
<keyword evidence="1" id="KW-0175">Coiled coil</keyword>
<sequence length="74" mass="8302">MNGPNDMLARRLDEMEVKLTFIDEAVQALTTADADQSQRIAALERALRDLRGEMASMRIAQGDDPHNEPPPPHY</sequence>
<protein>
    <recommendedName>
        <fullName evidence="4">SlyX protein</fullName>
    </recommendedName>
</protein>
<gene>
    <name evidence="2" type="ORF">RHOFW104T7_16535</name>
</gene>
<dbReference type="EMBL" id="LVJS01000052">
    <property type="protein sequence ID" value="KZC22958.1"/>
    <property type="molecule type" value="Genomic_DNA"/>
</dbReference>
<comment type="caution">
    <text evidence="2">The sequence shown here is derived from an EMBL/GenBank/DDBJ whole genome shotgun (WGS) entry which is preliminary data.</text>
</comment>
<dbReference type="PANTHER" id="PTHR36508">
    <property type="entry name" value="PROTEIN SLYX"/>
    <property type="match status" value="1"/>
</dbReference>
<dbReference type="AlphaFoldDB" id="A0A154QFD4"/>